<evidence type="ECO:0000256" key="1">
    <source>
        <dbReference type="SAM" id="MobiDB-lite"/>
    </source>
</evidence>
<dbReference type="InterPro" id="IPR012340">
    <property type="entry name" value="NA-bd_OB-fold"/>
</dbReference>
<evidence type="ECO:0000313" key="2">
    <source>
        <dbReference type="EMBL" id="KAI9553711.1"/>
    </source>
</evidence>
<organism evidence="2 3">
    <name type="scientific">Daphnia sinensis</name>
    <dbReference type="NCBI Taxonomy" id="1820382"/>
    <lineage>
        <taxon>Eukaryota</taxon>
        <taxon>Metazoa</taxon>
        <taxon>Ecdysozoa</taxon>
        <taxon>Arthropoda</taxon>
        <taxon>Crustacea</taxon>
        <taxon>Branchiopoda</taxon>
        <taxon>Diplostraca</taxon>
        <taxon>Cladocera</taxon>
        <taxon>Anomopoda</taxon>
        <taxon>Daphniidae</taxon>
        <taxon>Daphnia</taxon>
        <taxon>Daphnia similis group</taxon>
    </lineage>
</organism>
<keyword evidence="3" id="KW-1185">Reference proteome</keyword>
<dbReference type="SUPFAM" id="SSF50249">
    <property type="entry name" value="Nucleic acid-binding proteins"/>
    <property type="match status" value="1"/>
</dbReference>
<dbReference type="Gene3D" id="2.40.50.140">
    <property type="entry name" value="Nucleic acid-binding proteins"/>
    <property type="match status" value="1"/>
</dbReference>
<protein>
    <submittedName>
        <fullName evidence="2">Uncharacterized protein</fullName>
    </submittedName>
</protein>
<accession>A0AAD5PN20</accession>
<evidence type="ECO:0000313" key="3">
    <source>
        <dbReference type="Proteomes" id="UP000820818"/>
    </source>
</evidence>
<sequence length="272" mass="30708">MLSISDLSSLEDVVEEDTLLRKDEFDRDGDVEDSNGVSVESMSKKRKVAPKQTHLIRDLVIDLSNWTTTAQLNRKTFVSNNNNMDVIFSDGVKCVKGVIYRNLCSKFHDLLEEGKTYTLSKCRLKEYKGPVHNLPMLALQVEFSAYTEIYLMDSDPAVTRHYPIPITNLDCIIKDSSSEVIMFSHSEKSKKEVLVYDSSCLPGETVSFLSSTSGMLRDAKVTIFRDQIYLGLSFSGKMLLTPVSKNSTEYETVCRWHKKKCVLDSSVTKNGV</sequence>
<dbReference type="EMBL" id="WJBH02000009">
    <property type="protein sequence ID" value="KAI9553711.1"/>
    <property type="molecule type" value="Genomic_DNA"/>
</dbReference>
<gene>
    <name evidence="2" type="ORF">GHT06_021641</name>
</gene>
<name>A0AAD5PN20_9CRUS</name>
<proteinExistence type="predicted"/>
<feature type="region of interest" description="Disordered" evidence="1">
    <location>
        <begin position="25"/>
        <end position="44"/>
    </location>
</feature>
<dbReference type="AlphaFoldDB" id="A0AAD5PN20"/>
<dbReference type="Proteomes" id="UP000820818">
    <property type="component" value="Linkage Group LG9"/>
</dbReference>
<comment type="caution">
    <text evidence="2">The sequence shown here is derived from an EMBL/GenBank/DDBJ whole genome shotgun (WGS) entry which is preliminary data.</text>
</comment>
<reference evidence="2 3" key="1">
    <citation type="submission" date="2022-05" db="EMBL/GenBank/DDBJ databases">
        <title>A multi-omics perspective on studying reproductive biology in Daphnia sinensis.</title>
        <authorList>
            <person name="Jia J."/>
        </authorList>
    </citation>
    <scope>NUCLEOTIDE SEQUENCE [LARGE SCALE GENOMIC DNA]</scope>
    <source>
        <strain evidence="2 3">WSL</strain>
    </source>
</reference>